<dbReference type="FunFam" id="3.40.50.300:FF:001192">
    <property type="entry name" value="Phosphonate C-P lyase system protein PhnL"/>
    <property type="match status" value="1"/>
</dbReference>
<dbReference type="Gene3D" id="3.40.50.300">
    <property type="entry name" value="P-loop containing nucleotide triphosphate hydrolases"/>
    <property type="match status" value="1"/>
</dbReference>
<dbReference type="InterPro" id="IPR017871">
    <property type="entry name" value="ABC_transporter-like_CS"/>
</dbReference>
<dbReference type="EMBL" id="ABWL02000036">
    <property type="protein sequence ID" value="EFE05447.1"/>
    <property type="molecule type" value="Genomic_DNA"/>
</dbReference>
<organism evidence="5 6">
    <name type="scientific">Citrobacter youngae ATCC 29220</name>
    <dbReference type="NCBI Taxonomy" id="500640"/>
    <lineage>
        <taxon>Bacteria</taxon>
        <taxon>Pseudomonadati</taxon>
        <taxon>Pseudomonadota</taxon>
        <taxon>Gammaproteobacteria</taxon>
        <taxon>Enterobacterales</taxon>
        <taxon>Enterobacteriaceae</taxon>
        <taxon>Citrobacter</taxon>
        <taxon>Citrobacter freundii complex</taxon>
    </lineage>
</organism>
<dbReference type="InterPro" id="IPR012701">
    <property type="entry name" value="CP_lyase_PhnL"/>
</dbReference>
<dbReference type="AlphaFoldDB" id="D4BKM1"/>
<dbReference type="PROSITE" id="PS50893">
    <property type="entry name" value="ABC_TRANSPORTER_2"/>
    <property type="match status" value="1"/>
</dbReference>
<dbReference type="Proteomes" id="UP000003880">
    <property type="component" value="Unassembled WGS sequence"/>
</dbReference>
<dbReference type="SUPFAM" id="SSF52540">
    <property type="entry name" value="P-loop containing nucleoside triphosphate hydrolases"/>
    <property type="match status" value="1"/>
</dbReference>
<keyword evidence="2" id="KW-0547">Nucleotide-binding</keyword>
<dbReference type="GO" id="GO:0016887">
    <property type="term" value="F:ATP hydrolysis activity"/>
    <property type="evidence" value="ECO:0007669"/>
    <property type="project" value="InterPro"/>
</dbReference>
<evidence type="ECO:0000256" key="3">
    <source>
        <dbReference type="ARBA" id="ARBA00022840"/>
    </source>
</evidence>
<dbReference type="GO" id="GO:0005524">
    <property type="term" value="F:ATP binding"/>
    <property type="evidence" value="ECO:0007669"/>
    <property type="project" value="UniProtKB-KW"/>
</dbReference>
<dbReference type="InterPro" id="IPR003439">
    <property type="entry name" value="ABC_transporter-like_ATP-bd"/>
</dbReference>
<dbReference type="InterPro" id="IPR027417">
    <property type="entry name" value="P-loop_NTPase"/>
</dbReference>
<dbReference type="HOGENOM" id="CLU_000604_1_22_6"/>
<feature type="domain" description="ABC transporter" evidence="4">
    <location>
        <begin position="39"/>
        <end position="263"/>
    </location>
</feature>
<evidence type="ECO:0000256" key="1">
    <source>
        <dbReference type="ARBA" id="ARBA00005417"/>
    </source>
</evidence>
<comment type="caution">
    <text evidence="5">The sequence shown here is derived from an EMBL/GenBank/DDBJ whole genome shotgun (WGS) entry which is preliminary data.</text>
</comment>
<dbReference type="NCBIfam" id="TIGR02324">
    <property type="entry name" value="CP_lyasePhnL"/>
    <property type="match status" value="1"/>
</dbReference>
<dbReference type="SMART" id="SM00382">
    <property type="entry name" value="AAA"/>
    <property type="match status" value="1"/>
</dbReference>
<evidence type="ECO:0000313" key="5">
    <source>
        <dbReference type="EMBL" id="EFE05447.1"/>
    </source>
</evidence>
<keyword evidence="5" id="KW-0456">Lyase</keyword>
<name>D4BKM1_9ENTR</name>
<reference evidence="5 6" key="1">
    <citation type="submission" date="2010-02" db="EMBL/GenBank/DDBJ databases">
        <authorList>
            <person name="Weinstock G."/>
            <person name="Sodergren E."/>
            <person name="Clifton S."/>
            <person name="Fulton L."/>
            <person name="Fulton B."/>
            <person name="Courtney L."/>
            <person name="Fronick C."/>
            <person name="Harrison M."/>
            <person name="Strong C."/>
            <person name="Farmer C."/>
            <person name="Delahaunty K."/>
            <person name="Markovic C."/>
            <person name="Hall O."/>
            <person name="Minx P."/>
            <person name="Tomlinson C."/>
            <person name="Mitreva M."/>
            <person name="Nelson J."/>
            <person name="Hou S."/>
            <person name="Wollam A."/>
            <person name="Pepin K.H."/>
            <person name="Johnson M."/>
            <person name="Bhonagiri V."/>
            <person name="Zhang X."/>
            <person name="Suruliraj S."/>
            <person name="Warren W."/>
            <person name="Chinwalla A."/>
            <person name="Mardis E.R."/>
            <person name="Wilson R.K."/>
        </authorList>
    </citation>
    <scope>NUCLEOTIDE SEQUENCE [LARGE SCALE GENOMIC DNA]</scope>
    <source>
        <strain evidence="5 6">ATCC 29220</strain>
    </source>
</reference>
<dbReference type="GO" id="GO:0016829">
    <property type="term" value="F:lyase activity"/>
    <property type="evidence" value="ECO:0007669"/>
    <property type="project" value="UniProtKB-KW"/>
</dbReference>
<comment type="similarity">
    <text evidence="1">Belongs to the ABC transporter superfamily.</text>
</comment>
<evidence type="ECO:0000313" key="6">
    <source>
        <dbReference type="Proteomes" id="UP000003880"/>
    </source>
</evidence>
<dbReference type="eggNOG" id="COG4778">
    <property type="taxonomic scope" value="Bacteria"/>
</dbReference>
<dbReference type="PANTHER" id="PTHR42798:SF7">
    <property type="entry name" value="ALPHA-D-RIBOSE 1-METHYLPHOSPHONATE 5-TRIPHOSPHATE SYNTHASE SUBUNIT PHNL"/>
    <property type="match status" value="1"/>
</dbReference>
<keyword evidence="3" id="KW-0067">ATP-binding</keyword>
<evidence type="ECO:0000256" key="2">
    <source>
        <dbReference type="ARBA" id="ARBA00022741"/>
    </source>
</evidence>
<accession>D4BKM1</accession>
<dbReference type="Pfam" id="PF00005">
    <property type="entry name" value="ABC_tran"/>
    <property type="match status" value="1"/>
</dbReference>
<protein>
    <submittedName>
        <fullName evidence="5">Phosphonate C-P lyase system protein PhnL</fullName>
    </submittedName>
</protein>
<evidence type="ECO:0000259" key="4">
    <source>
        <dbReference type="PROSITE" id="PS50893"/>
    </source>
</evidence>
<dbReference type="PROSITE" id="PS00211">
    <property type="entry name" value="ABC_TRANSPORTER_1"/>
    <property type="match status" value="1"/>
</dbReference>
<dbReference type="InterPro" id="IPR003593">
    <property type="entry name" value="AAA+_ATPase"/>
</dbReference>
<gene>
    <name evidence="5" type="primary">phnL</name>
    <name evidence="5" type="ORF">CIT292_11101</name>
</gene>
<sequence length="263" mass="28681">MAAAPYPAYGTASVVGLISEAPSGNQTQKRLKRLKMNAIRVENVSKTFVLHQQNGVRLPVLQNATLAVKSGECVVLHGHSGSGKSTLLRSLYANYLPDEGHIHIRHSDEWVDLVQAPARKVLEVRRSTIGWVSQFLRVIPRISALDVVMQPLLDLGVPREECAAKAASLLTRLNVPERLWHLAPSTFSGGEQQRVNIARGFIVDYPILLLDEPTASLDAKNSAAVVALIEEAKARGAAIVGIFHDQTVRDRVADRLHLMGTTA</sequence>
<dbReference type="PANTHER" id="PTHR42798">
    <property type="entry name" value="LIPOPROTEIN-RELEASING SYSTEM ATP-BINDING PROTEIN LOLD"/>
    <property type="match status" value="1"/>
</dbReference>
<proteinExistence type="inferred from homology"/>